<proteinExistence type="predicted"/>
<organism evidence="1 2">
    <name type="scientific">Cylindrospermopsis curvispora GIHE-G1</name>
    <dbReference type="NCBI Taxonomy" id="2666332"/>
    <lineage>
        <taxon>Bacteria</taxon>
        <taxon>Bacillati</taxon>
        <taxon>Cyanobacteriota</taxon>
        <taxon>Cyanophyceae</taxon>
        <taxon>Nostocales</taxon>
        <taxon>Aphanizomenonaceae</taxon>
        <taxon>Cylindrospermopsis</taxon>
    </lineage>
</organism>
<dbReference type="InterPro" id="IPR025455">
    <property type="entry name" value="DUF4276"/>
</dbReference>
<dbReference type="Proteomes" id="UP000516013">
    <property type="component" value="Chromosome"/>
</dbReference>
<evidence type="ECO:0000313" key="1">
    <source>
        <dbReference type="EMBL" id="QNP30362.1"/>
    </source>
</evidence>
<accession>A0A7H0F2U6</accession>
<dbReference type="KEGG" id="ccur:IAR63_04715"/>
<keyword evidence="2" id="KW-1185">Reference proteome</keyword>
<evidence type="ECO:0000313" key="2">
    <source>
        <dbReference type="Proteomes" id="UP000516013"/>
    </source>
</evidence>
<dbReference type="AlphaFoldDB" id="A0A7H0F2U6"/>
<dbReference type="RefSeq" id="WP_187706775.1">
    <property type="nucleotide sequence ID" value="NZ_CP060822.1"/>
</dbReference>
<name>A0A7H0F2U6_9CYAN</name>
<gene>
    <name evidence="1" type="ORF">IAR63_04715</name>
</gene>
<dbReference type="Pfam" id="PF14103">
    <property type="entry name" value="DUF4276"/>
    <property type="match status" value="1"/>
</dbReference>
<protein>
    <submittedName>
        <fullName evidence="1">DUF4276 family protein</fullName>
    </submittedName>
</protein>
<sequence>MPKTNSFCIEVLVEEPSAEEALKTLLPKLLKGRSRHKIINFGSKSKLLKLLSQRLSAYGDRISKGENVRIIVLVDQDNDDCKKLKNQLEAIAQQTGLSTKSKPDSEGRFVVLNRIVIKELESWFIGDTEALRKAFSSLPSISPKSGIFRSPDNGGSWEALHRFLKKHGIYENGYPKIEAARRISLHMNPDQNYSPSFNCFKAGIEAFLSQ</sequence>
<reference evidence="1 2" key="1">
    <citation type="submission" date="2020-08" db="EMBL/GenBank/DDBJ databases">
        <title>Complete genome sequence of Raphidiopsis curvispora isolated from drinking water reservoir in South Korea.</title>
        <authorList>
            <person name="Jeong J."/>
        </authorList>
    </citation>
    <scope>NUCLEOTIDE SEQUENCE [LARGE SCALE GENOMIC DNA]</scope>
    <source>
        <strain evidence="1 2">GIHE-G1</strain>
    </source>
</reference>
<dbReference type="EMBL" id="CP060822">
    <property type="protein sequence ID" value="QNP30362.1"/>
    <property type="molecule type" value="Genomic_DNA"/>
</dbReference>